<dbReference type="Proteomes" id="UP001519343">
    <property type="component" value="Unassembled WGS sequence"/>
</dbReference>
<evidence type="ECO:0000259" key="1">
    <source>
        <dbReference type="SMART" id="SM00460"/>
    </source>
</evidence>
<dbReference type="InterPro" id="IPR038765">
    <property type="entry name" value="Papain-like_cys_pep_sf"/>
</dbReference>
<evidence type="ECO:0000313" key="3">
    <source>
        <dbReference type="Proteomes" id="UP001519343"/>
    </source>
</evidence>
<feature type="domain" description="Transglutaminase-like" evidence="1">
    <location>
        <begin position="74"/>
        <end position="140"/>
    </location>
</feature>
<evidence type="ECO:0000313" key="2">
    <source>
        <dbReference type="EMBL" id="MBP1931265.1"/>
    </source>
</evidence>
<protein>
    <submittedName>
        <fullName evidence="2">Transglutaminase-like putative cysteine protease</fullName>
    </submittedName>
</protein>
<dbReference type="SMART" id="SM00460">
    <property type="entry name" value="TGc"/>
    <property type="match status" value="1"/>
</dbReference>
<dbReference type="PANTHER" id="PTHR33490">
    <property type="entry name" value="BLR5614 PROTEIN-RELATED"/>
    <property type="match status" value="1"/>
</dbReference>
<keyword evidence="3" id="KW-1185">Reference proteome</keyword>
<dbReference type="EMBL" id="JAGGKT010000002">
    <property type="protein sequence ID" value="MBP1931265.1"/>
    <property type="molecule type" value="Genomic_DNA"/>
</dbReference>
<proteinExistence type="predicted"/>
<dbReference type="Pfam" id="PF01841">
    <property type="entry name" value="Transglut_core"/>
    <property type="match status" value="1"/>
</dbReference>
<dbReference type="PANTHER" id="PTHR33490:SF3">
    <property type="entry name" value="CONSERVED INTEGRAL MEMBRANE PROTEIN"/>
    <property type="match status" value="1"/>
</dbReference>
<dbReference type="SUPFAM" id="SSF54001">
    <property type="entry name" value="Cysteine proteinases"/>
    <property type="match status" value="1"/>
</dbReference>
<reference evidence="2 3" key="1">
    <citation type="submission" date="2021-03" db="EMBL/GenBank/DDBJ databases">
        <title>Genomic Encyclopedia of Type Strains, Phase IV (KMG-IV): sequencing the most valuable type-strain genomes for metagenomic binning, comparative biology and taxonomic classification.</title>
        <authorList>
            <person name="Goeker M."/>
        </authorList>
    </citation>
    <scope>NUCLEOTIDE SEQUENCE [LARGE SCALE GENOMIC DNA]</scope>
    <source>
        <strain evidence="2 3">DSM 24738</strain>
    </source>
</reference>
<gene>
    <name evidence="2" type="ORF">J2Z37_001262</name>
</gene>
<organism evidence="2 3">
    <name type="scientific">Ammoniphilus resinae</name>
    <dbReference type="NCBI Taxonomy" id="861532"/>
    <lineage>
        <taxon>Bacteria</taxon>
        <taxon>Bacillati</taxon>
        <taxon>Bacillota</taxon>
        <taxon>Bacilli</taxon>
        <taxon>Bacillales</taxon>
        <taxon>Paenibacillaceae</taxon>
        <taxon>Aneurinibacillus group</taxon>
        <taxon>Ammoniphilus</taxon>
    </lineage>
</organism>
<dbReference type="InterPro" id="IPR002931">
    <property type="entry name" value="Transglutaminase-like"/>
</dbReference>
<dbReference type="Gene3D" id="3.10.620.30">
    <property type="match status" value="1"/>
</dbReference>
<accession>A0ABS4GLW2</accession>
<comment type="caution">
    <text evidence="2">The sequence shown here is derived from an EMBL/GenBank/DDBJ whole genome shotgun (WGS) entry which is preliminary data.</text>
</comment>
<dbReference type="RefSeq" id="WP_209809336.1">
    <property type="nucleotide sequence ID" value="NZ_JAGGKT010000002.1"/>
</dbReference>
<name>A0ABS4GLW2_9BACL</name>
<sequence>MGLTLRSKEMSRFLEQSDIINFYHPIIKQKIDEIVGIAAADEERARLAFQFVRDVIQHSFDLKSKTVTITASETLEKGEGICFAKAHLLAALLRGMGIPAGFCYQRVTRLGTPDSGYALHGLNAVYLAGRDNWFRVDPRGNKPGVKSEFSIETEQLAYPIRGELGEVDYLEVYPTPLDPVIKTMKEARDCDELFYMRPEKI</sequence>